<feature type="region of interest" description="Actin-binding" evidence="6">
    <location>
        <begin position="593"/>
        <end position="615"/>
    </location>
</feature>
<keyword evidence="3 6" id="KW-0518">Myosin</keyword>
<protein>
    <recommendedName>
        <fullName evidence="8">Myosin motor domain-containing protein</fullName>
    </recommendedName>
</protein>
<feature type="domain" description="Myosin motor" evidence="8">
    <location>
        <begin position="11"/>
        <end position="718"/>
    </location>
</feature>
<dbReference type="PANTHER" id="PTHR13140:SF655">
    <property type="entry name" value="MYOSIN IA HEAVY CHAIN"/>
    <property type="match status" value="1"/>
</dbReference>
<organism evidence="9">
    <name type="scientific">Paramoeba aestuarina</name>
    <dbReference type="NCBI Taxonomy" id="180227"/>
    <lineage>
        <taxon>Eukaryota</taxon>
        <taxon>Amoebozoa</taxon>
        <taxon>Discosea</taxon>
        <taxon>Flabellinia</taxon>
        <taxon>Dactylopodida</taxon>
        <taxon>Paramoebidae</taxon>
        <taxon>Paramoeba</taxon>
    </lineage>
</organism>
<dbReference type="SUPFAM" id="SSF52540">
    <property type="entry name" value="P-loop containing nucleoside triphosphate hydrolases"/>
    <property type="match status" value="1"/>
</dbReference>
<proteinExistence type="inferred from homology"/>
<dbReference type="GO" id="GO:0005737">
    <property type="term" value="C:cytoplasm"/>
    <property type="evidence" value="ECO:0007669"/>
    <property type="project" value="TreeGrafter"/>
</dbReference>
<dbReference type="Gene3D" id="1.20.120.720">
    <property type="entry name" value="Myosin VI head, motor domain, U50 subdomain"/>
    <property type="match status" value="1"/>
</dbReference>
<dbReference type="InterPro" id="IPR027417">
    <property type="entry name" value="P-loop_NTPase"/>
</dbReference>
<keyword evidence="1 6" id="KW-0547">Nucleotide-binding</keyword>
<evidence type="ECO:0000256" key="1">
    <source>
        <dbReference type="ARBA" id="ARBA00022741"/>
    </source>
</evidence>
<name>A0A7S4KA64_9EUKA</name>
<feature type="binding site" evidence="6">
    <location>
        <begin position="104"/>
        <end position="111"/>
    </location>
    <ligand>
        <name>ATP</name>
        <dbReference type="ChEBI" id="CHEBI:30616"/>
    </ligand>
</feature>
<dbReference type="Gene3D" id="1.10.10.820">
    <property type="match status" value="1"/>
</dbReference>
<keyword evidence="5 6" id="KW-0009">Actin-binding</keyword>
<dbReference type="SMART" id="SM00242">
    <property type="entry name" value="MYSc"/>
    <property type="match status" value="1"/>
</dbReference>
<dbReference type="PRINTS" id="PR00193">
    <property type="entry name" value="MYOSINHEAVY"/>
</dbReference>
<evidence type="ECO:0000259" key="8">
    <source>
        <dbReference type="PROSITE" id="PS51456"/>
    </source>
</evidence>
<dbReference type="AlphaFoldDB" id="A0A7S4KA64"/>
<evidence type="ECO:0000313" key="9">
    <source>
        <dbReference type="EMBL" id="CAE2288261.1"/>
    </source>
</evidence>
<evidence type="ECO:0000256" key="6">
    <source>
        <dbReference type="PROSITE-ProRule" id="PRU00782"/>
    </source>
</evidence>
<dbReference type="GO" id="GO:0006897">
    <property type="term" value="P:endocytosis"/>
    <property type="evidence" value="ECO:0007669"/>
    <property type="project" value="TreeGrafter"/>
</dbReference>
<dbReference type="GO" id="GO:0005886">
    <property type="term" value="C:plasma membrane"/>
    <property type="evidence" value="ECO:0007669"/>
    <property type="project" value="TreeGrafter"/>
</dbReference>
<dbReference type="PROSITE" id="PS51456">
    <property type="entry name" value="MYOSIN_MOTOR"/>
    <property type="match status" value="1"/>
</dbReference>
<dbReference type="GO" id="GO:0043327">
    <property type="term" value="P:chemotaxis to cAMP"/>
    <property type="evidence" value="ECO:0007669"/>
    <property type="project" value="TreeGrafter"/>
</dbReference>
<dbReference type="Gene3D" id="1.10.240.10">
    <property type="entry name" value="Tyrosyl-Transfer RNA Synthetase"/>
    <property type="match status" value="1"/>
</dbReference>
<dbReference type="GO" id="GO:0000146">
    <property type="term" value="F:microfilament motor activity"/>
    <property type="evidence" value="ECO:0007669"/>
    <property type="project" value="TreeGrafter"/>
</dbReference>
<evidence type="ECO:0000256" key="2">
    <source>
        <dbReference type="ARBA" id="ARBA00022840"/>
    </source>
</evidence>
<dbReference type="Gene3D" id="1.20.58.530">
    <property type="match status" value="1"/>
</dbReference>
<gene>
    <name evidence="9" type="ORF">NAES01612_LOCUS4837</name>
</gene>
<dbReference type="GO" id="GO:0007015">
    <property type="term" value="P:actin filament organization"/>
    <property type="evidence" value="ECO:0007669"/>
    <property type="project" value="TreeGrafter"/>
</dbReference>
<dbReference type="Gene3D" id="3.40.850.10">
    <property type="entry name" value="Kinesin motor domain"/>
    <property type="match status" value="1"/>
</dbReference>
<dbReference type="Gene3D" id="6.20.240.20">
    <property type="match status" value="1"/>
</dbReference>
<evidence type="ECO:0000256" key="3">
    <source>
        <dbReference type="ARBA" id="ARBA00023123"/>
    </source>
</evidence>
<dbReference type="GO" id="GO:0051015">
    <property type="term" value="F:actin filament binding"/>
    <property type="evidence" value="ECO:0007669"/>
    <property type="project" value="TreeGrafter"/>
</dbReference>
<sequence length="848" mass="94423">MAALRGERDKVGRDDLITLQDVGEDGIINNLRQRYQASMIYTSIGAVLISINPYKDVGCFNHSNVSKYKGKQSFEMPPHVFQLGEETYKALITERLNQCIIISGESGAGKTECSKGLMTYFAAVTSSHSKAIDHVKDIILESNPLLESFGNAKTLRNNNSSRFGKYMEIQFDAAGSQPIGGKISNYLLEKSRLVQQTPGERNFHVFYQLFKWNEASRYSLRAPADFRYLKGSELRADGIDDGKWLNDLKHAMKTVGMSQEQTTDVFRILAGILHLGNIEFRSEGQDKAAIANPDVLHTASDILGIEEGILRQSLLYRGITSGSARGSAYNVPQNAEQALTSCDALAKGIYSRLFNWIVHTTNESMRPEIIAAGGGSSSSSSSSSGGGMTVGNSIGILDIYGFEIFEYNSFEQLCINYVNETLHQIFIDLTLRAEQDEYVKEGIKWDQVQYHNNKPTVDFLTGKPMGLFKIVDEECLFPNGTEATFLDKMSKNFANSQVFQVLTKGPRGTFSVRHYAGDVTYQVEGFLEKNRDTMFDDLKDACKASNVPTLVNIFHHAEAPSNVSGVNSTPRKFGGQGGKSRPTTGGHQFTTSVAALLKTLYACQPHYIRTIKPNDTKTPLQFNEDRVREQARYLGLTENLRVRRAGYAYRAPYERWMKRYGILSDATFPPTKWQGSAREGVVHIIGSVGISKNAYAEGNTKIFVRDPQALYKMEEARLRALDRIANNVKTARLQPMVVEGNLCLEYLRILIFEELPDFTVNRPVNPKDGTGGPITYDNYQALESDYAAGTIHPNDLKASLYQVLTDIAMPVREHVVMKKQKSSSGFLSGFFKFFSKGKQPTASMPAPN</sequence>
<reference evidence="9" key="1">
    <citation type="submission" date="2021-01" db="EMBL/GenBank/DDBJ databases">
        <authorList>
            <person name="Corre E."/>
            <person name="Pelletier E."/>
            <person name="Niang G."/>
            <person name="Scheremetjew M."/>
            <person name="Finn R."/>
            <person name="Kale V."/>
            <person name="Holt S."/>
            <person name="Cochrane G."/>
            <person name="Meng A."/>
            <person name="Brown T."/>
            <person name="Cohen L."/>
        </authorList>
    </citation>
    <scope>NUCLEOTIDE SEQUENCE</scope>
    <source>
        <strain evidence="9">SoJaBio B1-5/56/2</strain>
    </source>
</reference>
<dbReference type="GO" id="GO:0016459">
    <property type="term" value="C:myosin complex"/>
    <property type="evidence" value="ECO:0007669"/>
    <property type="project" value="UniProtKB-KW"/>
</dbReference>
<dbReference type="Pfam" id="PF00063">
    <property type="entry name" value="Myosin_head"/>
    <property type="match status" value="1"/>
</dbReference>
<dbReference type="EMBL" id="HBKR01007362">
    <property type="protein sequence ID" value="CAE2288261.1"/>
    <property type="molecule type" value="Transcribed_RNA"/>
</dbReference>
<comment type="similarity">
    <text evidence="6">Belongs to the TRAFAC class myosin-kinesin ATPase superfamily. Myosin family.</text>
</comment>
<keyword evidence="4 6" id="KW-0505">Motor protein</keyword>
<keyword evidence="2 6" id="KW-0067">ATP-binding</keyword>
<feature type="region of interest" description="Disordered" evidence="7">
    <location>
        <begin position="562"/>
        <end position="586"/>
    </location>
</feature>
<dbReference type="GO" id="GO:0005524">
    <property type="term" value="F:ATP binding"/>
    <property type="evidence" value="ECO:0007669"/>
    <property type="project" value="UniProtKB-UniRule"/>
</dbReference>
<accession>A0A7S4KA64</accession>
<evidence type="ECO:0000256" key="7">
    <source>
        <dbReference type="SAM" id="MobiDB-lite"/>
    </source>
</evidence>
<evidence type="ECO:0000256" key="5">
    <source>
        <dbReference type="ARBA" id="ARBA00023203"/>
    </source>
</evidence>
<evidence type="ECO:0000256" key="4">
    <source>
        <dbReference type="ARBA" id="ARBA00023175"/>
    </source>
</evidence>
<dbReference type="InterPro" id="IPR036961">
    <property type="entry name" value="Kinesin_motor_dom_sf"/>
</dbReference>
<dbReference type="InterPro" id="IPR001609">
    <property type="entry name" value="Myosin_head_motor_dom-like"/>
</dbReference>
<dbReference type="PANTHER" id="PTHR13140">
    <property type="entry name" value="MYOSIN"/>
    <property type="match status" value="1"/>
</dbReference>